<feature type="compositionally biased region" description="Polar residues" evidence="2">
    <location>
        <begin position="357"/>
        <end position="379"/>
    </location>
</feature>
<comment type="similarity">
    <text evidence="1">Belongs to the FAM72 family.</text>
</comment>
<dbReference type="Proteomes" id="UP000193067">
    <property type="component" value="Unassembled WGS sequence"/>
</dbReference>
<dbReference type="AlphaFoldDB" id="A0A1Y2IJG7"/>
<proteinExistence type="inferred from homology"/>
<dbReference type="OrthoDB" id="2526683at2759"/>
<feature type="region of interest" description="Disordered" evidence="2">
    <location>
        <begin position="200"/>
        <end position="259"/>
    </location>
</feature>
<feature type="region of interest" description="Disordered" evidence="2">
    <location>
        <begin position="460"/>
        <end position="515"/>
    </location>
</feature>
<dbReference type="PANTHER" id="PTHR31841:SF1">
    <property type="entry name" value="PROTEIN FAM72A-RELATED"/>
    <property type="match status" value="1"/>
</dbReference>
<dbReference type="InterPro" id="IPR026768">
    <property type="entry name" value="YPEH2ZP"/>
</dbReference>
<feature type="region of interest" description="Disordered" evidence="2">
    <location>
        <begin position="352"/>
        <end position="432"/>
    </location>
</feature>
<dbReference type="EMBL" id="KZ084112">
    <property type="protein sequence ID" value="OSD01316.1"/>
    <property type="molecule type" value="Genomic_DNA"/>
</dbReference>
<evidence type="ECO:0000313" key="4">
    <source>
        <dbReference type="Proteomes" id="UP000193067"/>
    </source>
</evidence>
<evidence type="ECO:0000256" key="1">
    <source>
        <dbReference type="ARBA" id="ARBA00006888"/>
    </source>
</evidence>
<feature type="compositionally biased region" description="Low complexity" evidence="2">
    <location>
        <begin position="209"/>
        <end position="243"/>
    </location>
</feature>
<protein>
    <submittedName>
        <fullName evidence="3">Uncharacterized protein</fullName>
    </submittedName>
</protein>
<gene>
    <name evidence="3" type="ORF">PYCCODRAFT_1369755</name>
</gene>
<keyword evidence="4" id="KW-1185">Reference proteome</keyword>
<name>A0A1Y2IJG7_TRAC3</name>
<feature type="compositionally biased region" description="Low complexity" evidence="2">
    <location>
        <begin position="487"/>
        <end position="515"/>
    </location>
</feature>
<feature type="compositionally biased region" description="Basic and acidic residues" evidence="2">
    <location>
        <begin position="33"/>
        <end position="44"/>
    </location>
</feature>
<dbReference type="STRING" id="1353009.A0A1Y2IJG7"/>
<feature type="compositionally biased region" description="Low complexity" evidence="2">
    <location>
        <begin position="411"/>
        <end position="432"/>
    </location>
</feature>
<sequence>MPARTLPTSPDPALSPPRFHPRLASHQLSPIHARRDSLANDDPRQQPPYYVQAMPAQLVRLDTPASPSGPADQPVSHSGWSPVRVYPDPSSIPPHWQVYPAQQLRDSRPPLPPGTVMQGNSTQPPWTRAYPPGGYARVMQVQPFVAMPPPPIPHKVWILDCKTCGTFLTNRGMKAVLLLRPNVPLYSTDALPINCSAFSPPSEAPTHAPSSSISSSTSTSSSGIRSTRSSISGPSGADAVQGGHNHGQTGGGTSPERPPSRTCECLTQTLCCHGCGNAVGYMIVSPCQRCTGSITANNRSTNGHRFVFYSSEITACERHYVPGERGVTAFHPPPHATATVQSVQTSLAGMQVAPGTPTRQSAGQPQGYSPASSTSTAQSMPPLVSSPVTTVSPSGRRTSIDYIPPTVTDASSPGGSPVSQSPGNLSPSALAARSRQASSVQVQVVTQSSSMRLAEVVQTVPPVPPNSHSTSPHPASSPTFADPGSQLLPSSRARAASASAATTSASSSSSSLSSAASTPLTFAHPLSLQSYASRYGYATQPHSQAQPTRLELPPAQPLKAGEVLYWHHLLRSGEIPAVAEDPLARMDAEAQESARMEEERRWERQAKGRAVMRGLVAGR</sequence>
<dbReference type="Pfam" id="PF14976">
    <property type="entry name" value="YPEH2ZP"/>
    <property type="match status" value="2"/>
</dbReference>
<evidence type="ECO:0000313" key="3">
    <source>
        <dbReference type="EMBL" id="OSD01316.1"/>
    </source>
</evidence>
<feature type="region of interest" description="Disordered" evidence="2">
    <location>
        <begin position="1"/>
        <end position="49"/>
    </location>
</feature>
<feature type="compositionally biased region" description="Low complexity" evidence="2">
    <location>
        <begin position="466"/>
        <end position="478"/>
    </location>
</feature>
<feature type="region of interest" description="Disordered" evidence="2">
    <location>
        <begin position="61"/>
        <end position="82"/>
    </location>
</feature>
<feature type="compositionally biased region" description="Gly residues" evidence="2">
    <location>
        <begin position="244"/>
        <end position="253"/>
    </location>
</feature>
<dbReference type="GO" id="GO:0005829">
    <property type="term" value="C:cytosol"/>
    <property type="evidence" value="ECO:0007669"/>
    <property type="project" value="UniProtKB-ARBA"/>
</dbReference>
<reference evidence="3 4" key="1">
    <citation type="journal article" date="2015" name="Biotechnol. Biofuels">
        <title>Enhanced degradation of softwood versus hardwood by the white-rot fungus Pycnoporus coccineus.</title>
        <authorList>
            <person name="Couturier M."/>
            <person name="Navarro D."/>
            <person name="Chevret D."/>
            <person name="Henrissat B."/>
            <person name="Piumi F."/>
            <person name="Ruiz-Duenas F.J."/>
            <person name="Martinez A.T."/>
            <person name="Grigoriev I.V."/>
            <person name="Riley R."/>
            <person name="Lipzen A."/>
            <person name="Berrin J.G."/>
            <person name="Master E.R."/>
            <person name="Rosso M.N."/>
        </authorList>
    </citation>
    <scope>NUCLEOTIDE SEQUENCE [LARGE SCALE GENOMIC DNA]</scope>
    <source>
        <strain evidence="3 4">BRFM310</strain>
    </source>
</reference>
<accession>A0A1Y2IJG7</accession>
<evidence type="ECO:0000256" key="2">
    <source>
        <dbReference type="SAM" id="MobiDB-lite"/>
    </source>
</evidence>
<organism evidence="3 4">
    <name type="scientific">Trametes coccinea (strain BRFM310)</name>
    <name type="common">Pycnoporus coccineus</name>
    <dbReference type="NCBI Taxonomy" id="1353009"/>
    <lineage>
        <taxon>Eukaryota</taxon>
        <taxon>Fungi</taxon>
        <taxon>Dikarya</taxon>
        <taxon>Basidiomycota</taxon>
        <taxon>Agaricomycotina</taxon>
        <taxon>Agaricomycetes</taxon>
        <taxon>Polyporales</taxon>
        <taxon>Polyporaceae</taxon>
        <taxon>Trametes</taxon>
    </lineage>
</organism>
<dbReference type="PANTHER" id="PTHR31841">
    <property type="entry name" value="PROTEIN FAM72A-RELATED"/>
    <property type="match status" value="1"/>
</dbReference>
<feature type="compositionally biased region" description="Low complexity" evidence="2">
    <location>
        <begin position="381"/>
        <end position="394"/>
    </location>
</feature>